<keyword evidence="1" id="KW-0472">Membrane</keyword>
<name>A0ABT1E3E8_9ACTN</name>
<feature type="transmembrane region" description="Helical" evidence="1">
    <location>
        <begin position="65"/>
        <end position="82"/>
    </location>
</feature>
<reference evidence="2 3" key="1">
    <citation type="submission" date="2022-06" db="EMBL/GenBank/DDBJ databases">
        <title>New Species of the Genus Actinoplanes, ActinopZanes ferrugineus.</title>
        <authorList>
            <person name="Ding P."/>
        </authorList>
    </citation>
    <scope>NUCLEOTIDE SEQUENCE [LARGE SCALE GENOMIC DNA]</scope>
    <source>
        <strain evidence="2 3">TRM88003</strain>
    </source>
</reference>
<evidence type="ECO:0000256" key="1">
    <source>
        <dbReference type="SAM" id="Phobius"/>
    </source>
</evidence>
<keyword evidence="3" id="KW-1185">Reference proteome</keyword>
<evidence type="ECO:0000313" key="3">
    <source>
        <dbReference type="Proteomes" id="UP001523369"/>
    </source>
</evidence>
<dbReference type="RefSeq" id="WP_253243659.1">
    <property type="nucleotide sequence ID" value="NZ_JAMYJR010000062.1"/>
</dbReference>
<organism evidence="2 3">
    <name type="scientific">Paractinoplanes aksuensis</name>
    <dbReference type="NCBI Taxonomy" id="2939490"/>
    <lineage>
        <taxon>Bacteria</taxon>
        <taxon>Bacillati</taxon>
        <taxon>Actinomycetota</taxon>
        <taxon>Actinomycetes</taxon>
        <taxon>Micromonosporales</taxon>
        <taxon>Micromonosporaceae</taxon>
        <taxon>Paractinoplanes</taxon>
    </lineage>
</organism>
<comment type="caution">
    <text evidence="2">The sequence shown here is derived from an EMBL/GenBank/DDBJ whole genome shotgun (WGS) entry which is preliminary data.</text>
</comment>
<dbReference type="Proteomes" id="UP001523369">
    <property type="component" value="Unassembled WGS sequence"/>
</dbReference>
<keyword evidence="1" id="KW-0812">Transmembrane</keyword>
<dbReference type="Pfam" id="PF11239">
    <property type="entry name" value="DUF3040"/>
    <property type="match status" value="1"/>
</dbReference>
<sequence>MDAERRNAQFDEIVTKLVADDPSFETATRTPLAWDALARVLLLVVAALGWAGLSVLMVVWGWRGVLVTVPIVVAGFVVAVRLTRNGGASQAGDRTT</sequence>
<protein>
    <submittedName>
        <fullName evidence="2">DUF3040 domain-containing protein</fullName>
    </submittedName>
</protein>
<dbReference type="EMBL" id="JAMYJR010000062">
    <property type="protein sequence ID" value="MCO8277649.1"/>
    <property type="molecule type" value="Genomic_DNA"/>
</dbReference>
<keyword evidence="1" id="KW-1133">Transmembrane helix</keyword>
<proteinExistence type="predicted"/>
<evidence type="ECO:0000313" key="2">
    <source>
        <dbReference type="EMBL" id="MCO8277649.1"/>
    </source>
</evidence>
<feature type="transmembrane region" description="Helical" evidence="1">
    <location>
        <begin position="36"/>
        <end position="59"/>
    </location>
</feature>
<accession>A0ABT1E3E8</accession>
<gene>
    <name evidence="2" type="ORF">M1L60_44440</name>
</gene>
<dbReference type="InterPro" id="IPR021401">
    <property type="entry name" value="DUF3040"/>
</dbReference>